<keyword evidence="3" id="KW-1185">Reference proteome</keyword>
<evidence type="ECO:0000256" key="1">
    <source>
        <dbReference type="SAM" id="MobiDB-lite"/>
    </source>
</evidence>
<feature type="region of interest" description="Disordered" evidence="1">
    <location>
        <begin position="1"/>
        <end position="64"/>
    </location>
</feature>
<organism evidence="2 3">
    <name type="scientific">Albidovulum denitrificans</name>
    <dbReference type="NCBI Taxonomy" id="404881"/>
    <lineage>
        <taxon>Bacteria</taxon>
        <taxon>Pseudomonadati</taxon>
        <taxon>Pseudomonadota</taxon>
        <taxon>Alphaproteobacteria</taxon>
        <taxon>Rhodobacterales</taxon>
        <taxon>Paracoccaceae</taxon>
        <taxon>Albidovulum</taxon>
    </lineage>
</organism>
<feature type="region of interest" description="Disordered" evidence="1">
    <location>
        <begin position="96"/>
        <end position="178"/>
    </location>
</feature>
<feature type="compositionally biased region" description="Basic and acidic residues" evidence="1">
    <location>
        <begin position="145"/>
        <end position="163"/>
    </location>
</feature>
<feature type="compositionally biased region" description="Basic residues" evidence="1">
    <location>
        <begin position="1"/>
        <end position="10"/>
    </location>
</feature>
<evidence type="ECO:0000313" key="3">
    <source>
        <dbReference type="Proteomes" id="UP000238338"/>
    </source>
</evidence>
<reference evidence="2 3" key="1">
    <citation type="submission" date="2018-02" db="EMBL/GenBank/DDBJ databases">
        <title>Genomic Encyclopedia of Archaeal and Bacterial Type Strains, Phase II (KMG-II): from individual species to whole genera.</title>
        <authorList>
            <person name="Goeker M."/>
        </authorList>
    </citation>
    <scope>NUCLEOTIDE SEQUENCE [LARGE SCALE GENOMIC DNA]</scope>
    <source>
        <strain evidence="2 3">DSM 18921</strain>
    </source>
</reference>
<dbReference type="EMBL" id="PVEP01000001">
    <property type="protein sequence ID" value="PQV58987.1"/>
    <property type="molecule type" value="Genomic_DNA"/>
</dbReference>
<protein>
    <submittedName>
        <fullName evidence="2">Uncharacterized protein</fullName>
    </submittedName>
</protein>
<gene>
    <name evidence="2" type="ORF">LX70_00807</name>
</gene>
<dbReference type="AlphaFoldDB" id="A0A2S8SDR0"/>
<comment type="caution">
    <text evidence="2">The sequence shown here is derived from an EMBL/GenBank/DDBJ whole genome shotgun (WGS) entry which is preliminary data.</text>
</comment>
<dbReference type="Proteomes" id="UP000238338">
    <property type="component" value="Unassembled WGS sequence"/>
</dbReference>
<evidence type="ECO:0000313" key="2">
    <source>
        <dbReference type="EMBL" id="PQV58987.1"/>
    </source>
</evidence>
<name>A0A2S8SDR0_9RHOB</name>
<proteinExistence type="predicted"/>
<accession>A0A2S8SDR0</accession>
<feature type="compositionally biased region" description="Basic and acidic residues" evidence="1">
    <location>
        <begin position="105"/>
        <end position="122"/>
    </location>
</feature>
<sequence length="203" mass="22571">MGRGVRRGRASARSIAPVERWKRRTPGLQRPGRGRTAAAARVRGPEGKGPVDLSPVRLPEGASRRARGYRVAPCVCHRGAPAWGEAGSETVRWTVSRSNARPRRAGRERAERACRGVMRDQQRSSGPLSRRTPRPWRGWWQARPDLSKGKSGGEGRSGSDLKKTCVQTRSMHESAPEDISNVEARKYIRRRTFGCLNSPAQTR</sequence>